<feature type="non-terminal residue" evidence="1">
    <location>
        <position position="26"/>
    </location>
</feature>
<organism evidence="1">
    <name type="scientific">marine sediment metagenome</name>
    <dbReference type="NCBI Taxonomy" id="412755"/>
    <lineage>
        <taxon>unclassified sequences</taxon>
        <taxon>metagenomes</taxon>
        <taxon>ecological metagenomes</taxon>
    </lineage>
</organism>
<proteinExistence type="predicted"/>
<reference evidence="1" key="1">
    <citation type="journal article" date="2015" name="Nature">
        <title>Complex archaea that bridge the gap between prokaryotes and eukaryotes.</title>
        <authorList>
            <person name="Spang A."/>
            <person name="Saw J.H."/>
            <person name="Jorgensen S.L."/>
            <person name="Zaremba-Niedzwiedzka K."/>
            <person name="Martijn J."/>
            <person name="Lind A.E."/>
            <person name="van Eijk R."/>
            <person name="Schleper C."/>
            <person name="Guy L."/>
            <person name="Ettema T.J."/>
        </authorList>
    </citation>
    <scope>NUCLEOTIDE SEQUENCE</scope>
</reference>
<sequence length="26" mass="3068">MTTGQLQVRRLFPRELEEGKYLESVS</sequence>
<name>A0A0F9LM04_9ZZZZ</name>
<evidence type="ECO:0000313" key="1">
    <source>
        <dbReference type="EMBL" id="KKM39489.1"/>
    </source>
</evidence>
<gene>
    <name evidence="1" type="ORF">LCGC14_1564560</name>
</gene>
<comment type="caution">
    <text evidence="1">The sequence shown here is derived from an EMBL/GenBank/DDBJ whole genome shotgun (WGS) entry which is preliminary data.</text>
</comment>
<dbReference type="EMBL" id="LAZR01012121">
    <property type="protein sequence ID" value="KKM39489.1"/>
    <property type="molecule type" value="Genomic_DNA"/>
</dbReference>
<accession>A0A0F9LM04</accession>
<dbReference type="AlphaFoldDB" id="A0A0F9LM04"/>
<protein>
    <submittedName>
        <fullName evidence="1">Uncharacterized protein</fullName>
    </submittedName>
</protein>